<dbReference type="RefSeq" id="WP_036153474.1">
    <property type="nucleotide sequence ID" value="NZ_AVCX01000008.1"/>
</dbReference>
<dbReference type="OrthoDB" id="4304at2"/>
<dbReference type="eggNOG" id="COG4729">
    <property type="taxonomic scope" value="Bacteria"/>
</dbReference>
<dbReference type="Proteomes" id="UP000030437">
    <property type="component" value="Unassembled WGS sequence"/>
</dbReference>
<dbReference type="STRING" id="1220589.CD32_08575"/>
<keyword evidence="2" id="KW-1185">Reference proteome</keyword>
<dbReference type="Pfam" id="PF08905">
    <property type="entry name" value="DUF1850"/>
    <property type="match status" value="1"/>
</dbReference>
<comment type="caution">
    <text evidence="1">The sequence shown here is derived from an EMBL/GenBank/DDBJ whole genome shotgun (WGS) entry which is preliminary data.</text>
</comment>
<name>A0A0A3IM87_9BACI</name>
<evidence type="ECO:0000313" key="1">
    <source>
        <dbReference type="EMBL" id="KGR85884.1"/>
    </source>
</evidence>
<dbReference type="AlphaFoldDB" id="A0A0A3IM87"/>
<dbReference type="EMBL" id="JPVP01000053">
    <property type="protein sequence ID" value="KGR85884.1"/>
    <property type="molecule type" value="Genomic_DNA"/>
</dbReference>
<sequence length="169" mass="19645">MKKLLVFLTIAIAIVFLFIPIFPVFSFTETRIDHPRTYYATVEEEPYFQITFTHSIHLSNVVETYKVSSTYEIVPFSMSYSDVAVGMPGYAEEGQTLIYEDGIYTLYYEKTVLPNFTLYIGDVDYPLHFVYKGKTYDLKENLQRGKSYLVEIKKISFYEKMKGVELHGG</sequence>
<proteinExistence type="predicted"/>
<evidence type="ECO:0000313" key="2">
    <source>
        <dbReference type="Proteomes" id="UP000030437"/>
    </source>
</evidence>
<reference evidence="1 2" key="1">
    <citation type="submission" date="2014-02" db="EMBL/GenBank/DDBJ databases">
        <title>Draft genome sequence of Lysinibacillus odysseyi NBRC 100172.</title>
        <authorList>
            <person name="Zhang F."/>
            <person name="Wang G."/>
            <person name="Zhang L."/>
        </authorList>
    </citation>
    <scope>NUCLEOTIDE SEQUENCE [LARGE SCALE GENOMIC DNA]</scope>
    <source>
        <strain evidence="1 2">NBRC 100172</strain>
    </source>
</reference>
<protein>
    <submittedName>
        <fullName evidence="1">RocC</fullName>
    </submittedName>
</protein>
<accession>A0A0A3IM87</accession>
<gene>
    <name evidence="1" type="ORF">CD32_08575</name>
</gene>
<dbReference type="InterPro" id="IPR015001">
    <property type="entry name" value="DUF1850"/>
</dbReference>
<organism evidence="1 2">
    <name type="scientific">Lysinibacillus odysseyi 34hs-1 = NBRC 100172</name>
    <dbReference type="NCBI Taxonomy" id="1220589"/>
    <lineage>
        <taxon>Bacteria</taxon>
        <taxon>Bacillati</taxon>
        <taxon>Bacillota</taxon>
        <taxon>Bacilli</taxon>
        <taxon>Bacillales</taxon>
        <taxon>Bacillaceae</taxon>
        <taxon>Lysinibacillus</taxon>
    </lineage>
</organism>